<keyword evidence="3" id="KW-1185">Reference proteome</keyword>
<gene>
    <name evidence="2" type="ORF">P7K49_017323</name>
</gene>
<accession>A0ABQ9V2M6</accession>
<dbReference type="Proteomes" id="UP001266305">
    <property type="component" value="Unassembled WGS sequence"/>
</dbReference>
<evidence type="ECO:0000313" key="3">
    <source>
        <dbReference type="Proteomes" id="UP001266305"/>
    </source>
</evidence>
<evidence type="ECO:0000256" key="1">
    <source>
        <dbReference type="SAM" id="MobiDB-lite"/>
    </source>
</evidence>
<evidence type="ECO:0000313" key="2">
    <source>
        <dbReference type="EMBL" id="KAK2103467.1"/>
    </source>
</evidence>
<feature type="region of interest" description="Disordered" evidence="1">
    <location>
        <begin position="1"/>
        <end position="25"/>
    </location>
</feature>
<name>A0ABQ9V2M6_SAGOE</name>
<comment type="caution">
    <text evidence="2">The sequence shown here is derived from an EMBL/GenBank/DDBJ whole genome shotgun (WGS) entry which is preliminary data.</text>
</comment>
<protein>
    <submittedName>
        <fullName evidence="2">Uncharacterized protein</fullName>
    </submittedName>
</protein>
<dbReference type="EMBL" id="JASSZA010000008">
    <property type="protein sequence ID" value="KAK2103467.1"/>
    <property type="molecule type" value="Genomic_DNA"/>
</dbReference>
<proteinExistence type="predicted"/>
<organism evidence="2 3">
    <name type="scientific">Saguinus oedipus</name>
    <name type="common">Cotton-top tamarin</name>
    <name type="synonym">Oedipomidas oedipus</name>
    <dbReference type="NCBI Taxonomy" id="9490"/>
    <lineage>
        <taxon>Eukaryota</taxon>
        <taxon>Metazoa</taxon>
        <taxon>Chordata</taxon>
        <taxon>Craniata</taxon>
        <taxon>Vertebrata</taxon>
        <taxon>Euteleostomi</taxon>
        <taxon>Mammalia</taxon>
        <taxon>Eutheria</taxon>
        <taxon>Euarchontoglires</taxon>
        <taxon>Primates</taxon>
        <taxon>Haplorrhini</taxon>
        <taxon>Platyrrhini</taxon>
        <taxon>Cebidae</taxon>
        <taxon>Callitrichinae</taxon>
        <taxon>Saguinus</taxon>
    </lineage>
</organism>
<reference evidence="2 3" key="1">
    <citation type="submission" date="2023-05" db="EMBL/GenBank/DDBJ databases">
        <title>B98-5 Cell Line De Novo Hybrid Assembly: An Optical Mapping Approach.</title>
        <authorList>
            <person name="Kananen K."/>
            <person name="Auerbach J.A."/>
            <person name="Kautto E."/>
            <person name="Blachly J.S."/>
        </authorList>
    </citation>
    <scope>NUCLEOTIDE SEQUENCE [LARGE SCALE GENOMIC DNA]</scope>
    <source>
        <strain evidence="2">B95-8</strain>
        <tissue evidence="2">Cell line</tissue>
    </source>
</reference>
<sequence>MERLRFNWHSASSSSGSHRCQLGRQGKGSSYRLYCFFRRSIRPVLPTNDSAEAFTQKWQSVVLASVYCPSFLRID</sequence>